<evidence type="ECO:0000313" key="1">
    <source>
        <dbReference type="EMBL" id="MEQ2306909.1"/>
    </source>
</evidence>
<dbReference type="Proteomes" id="UP001469553">
    <property type="component" value="Unassembled WGS sequence"/>
</dbReference>
<protein>
    <submittedName>
        <fullName evidence="1">Uncharacterized protein</fullName>
    </submittedName>
</protein>
<keyword evidence="2" id="KW-1185">Reference proteome</keyword>
<sequence>MSLPGTLEEEVEEQGERFGIIHFGHACVTVTRTQAHTRVPLPLYVNIGSEQRTVRQVPARAPRIHFQGRRKEDGEERRGGAWGGIKGVYLSRTAHIQCVGKVRSRLAHFLSFVALLLLKKVEKREASCYMFQSGITPHRL</sequence>
<dbReference type="EMBL" id="JAHRIP010066662">
    <property type="protein sequence ID" value="MEQ2306909.1"/>
    <property type="molecule type" value="Genomic_DNA"/>
</dbReference>
<reference evidence="1 2" key="1">
    <citation type="submission" date="2021-06" db="EMBL/GenBank/DDBJ databases">
        <authorList>
            <person name="Palmer J.M."/>
        </authorList>
    </citation>
    <scope>NUCLEOTIDE SEQUENCE [LARGE SCALE GENOMIC DNA]</scope>
    <source>
        <strain evidence="1 2">AS_MEX2019</strain>
        <tissue evidence="1">Muscle</tissue>
    </source>
</reference>
<proteinExistence type="predicted"/>
<name>A0ABV0ZKZ2_9TELE</name>
<organism evidence="1 2">
    <name type="scientific">Ameca splendens</name>
    <dbReference type="NCBI Taxonomy" id="208324"/>
    <lineage>
        <taxon>Eukaryota</taxon>
        <taxon>Metazoa</taxon>
        <taxon>Chordata</taxon>
        <taxon>Craniata</taxon>
        <taxon>Vertebrata</taxon>
        <taxon>Euteleostomi</taxon>
        <taxon>Actinopterygii</taxon>
        <taxon>Neopterygii</taxon>
        <taxon>Teleostei</taxon>
        <taxon>Neoteleostei</taxon>
        <taxon>Acanthomorphata</taxon>
        <taxon>Ovalentaria</taxon>
        <taxon>Atherinomorphae</taxon>
        <taxon>Cyprinodontiformes</taxon>
        <taxon>Goodeidae</taxon>
        <taxon>Ameca</taxon>
    </lineage>
</organism>
<accession>A0ABV0ZKZ2</accession>
<evidence type="ECO:0000313" key="2">
    <source>
        <dbReference type="Proteomes" id="UP001469553"/>
    </source>
</evidence>
<gene>
    <name evidence="1" type="ORF">AMECASPLE_012943</name>
</gene>
<comment type="caution">
    <text evidence="1">The sequence shown here is derived from an EMBL/GenBank/DDBJ whole genome shotgun (WGS) entry which is preliminary data.</text>
</comment>